<proteinExistence type="predicted"/>
<name>A0A6J4T9F7_9ACTN</name>
<evidence type="ECO:0000256" key="1">
    <source>
        <dbReference type="SAM" id="SignalP"/>
    </source>
</evidence>
<dbReference type="AlphaFoldDB" id="A0A6J4T9F7"/>
<reference evidence="2" key="1">
    <citation type="submission" date="2020-02" db="EMBL/GenBank/DDBJ databases">
        <authorList>
            <person name="Meier V. D."/>
        </authorList>
    </citation>
    <scope>NUCLEOTIDE SEQUENCE</scope>
    <source>
        <strain evidence="2">AVDCRST_MAG17</strain>
    </source>
</reference>
<feature type="chain" id="PRO_5026719057" description="DUF5666 domain-containing protein" evidence="1">
    <location>
        <begin position="19"/>
        <end position="140"/>
    </location>
</feature>
<feature type="signal peptide" evidence="1">
    <location>
        <begin position="1"/>
        <end position="18"/>
    </location>
</feature>
<sequence>MRRTLALTAGLALVGAVAAGCGVSSEEIVKPRPPSGQGETRSPDVDVEAVDDLRLTEVVINRGRFQPQQVTSSLDSTVRVVNGDTKRVKVRALEGLVDPLAENELDPGEKIEVDFVRSGTERLGLEGSSAKLEINVYQGG</sequence>
<protein>
    <recommendedName>
        <fullName evidence="3">DUF5666 domain-containing protein</fullName>
    </recommendedName>
</protein>
<evidence type="ECO:0000313" key="2">
    <source>
        <dbReference type="EMBL" id="CAA9516617.1"/>
    </source>
</evidence>
<gene>
    <name evidence="2" type="ORF">AVDCRST_MAG17-2324</name>
</gene>
<evidence type="ECO:0008006" key="3">
    <source>
        <dbReference type="Google" id="ProtNLM"/>
    </source>
</evidence>
<accession>A0A6J4T9F7</accession>
<keyword evidence="1" id="KW-0732">Signal</keyword>
<dbReference type="PROSITE" id="PS51257">
    <property type="entry name" value="PROKAR_LIPOPROTEIN"/>
    <property type="match status" value="1"/>
</dbReference>
<organism evidence="2">
    <name type="scientific">uncultured Solirubrobacterales bacterium</name>
    <dbReference type="NCBI Taxonomy" id="768556"/>
    <lineage>
        <taxon>Bacteria</taxon>
        <taxon>Bacillati</taxon>
        <taxon>Actinomycetota</taxon>
        <taxon>Thermoleophilia</taxon>
        <taxon>Solirubrobacterales</taxon>
        <taxon>environmental samples</taxon>
    </lineage>
</organism>
<dbReference type="EMBL" id="CADCVV010000189">
    <property type="protein sequence ID" value="CAA9516617.1"/>
    <property type="molecule type" value="Genomic_DNA"/>
</dbReference>